<evidence type="ECO:0000313" key="1">
    <source>
        <dbReference type="EMBL" id="THV53184.1"/>
    </source>
</evidence>
<sequence length="201" mass="22708">MEPFTAHPETEHNEFFDNLGTFSIVNDINYSLEIYERAQDANHSNMTADPKPTPCELINTYYQICNHVTTSLHHSTRIIPSRSSDPKSSTSSDKTITTCPQVIHNLSLPPPLDQRQKSETTLCPSILKRTLINSGYGCPDCEPEYHQLTDYITTGQGRRDEKMVDEVKIKKKRLEWCMLAITEWEAREKAGCGDGSSGRDG</sequence>
<dbReference type="OrthoDB" id="3546964at2759"/>
<dbReference type="AlphaFoldDB" id="A0A4S8RHW5"/>
<gene>
    <name evidence="1" type="ORF">BGAL_0057g00240</name>
</gene>
<dbReference type="EMBL" id="PQXL01000057">
    <property type="protein sequence ID" value="THV53184.1"/>
    <property type="molecule type" value="Genomic_DNA"/>
</dbReference>
<reference evidence="1 2" key="1">
    <citation type="submission" date="2017-12" db="EMBL/GenBank/DDBJ databases">
        <title>Comparative genomics of Botrytis spp.</title>
        <authorList>
            <person name="Valero-Jimenez C.A."/>
            <person name="Tapia P."/>
            <person name="Veloso J."/>
            <person name="Silva-Moreno E."/>
            <person name="Staats M."/>
            <person name="Valdes J.H."/>
            <person name="Van Kan J.A.L."/>
        </authorList>
    </citation>
    <scope>NUCLEOTIDE SEQUENCE [LARGE SCALE GENOMIC DNA]</scope>
    <source>
        <strain evidence="1 2">MUCL435</strain>
    </source>
</reference>
<dbReference type="Proteomes" id="UP000308671">
    <property type="component" value="Unassembled WGS sequence"/>
</dbReference>
<protein>
    <submittedName>
        <fullName evidence="1">Uncharacterized protein</fullName>
    </submittedName>
</protein>
<proteinExistence type="predicted"/>
<keyword evidence="2" id="KW-1185">Reference proteome</keyword>
<accession>A0A4S8RHW5</accession>
<name>A0A4S8RHW5_9HELO</name>
<comment type="caution">
    <text evidence="1">The sequence shown here is derived from an EMBL/GenBank/DDBJ whole genome shotgun (WGS) entry which is preliminary data.</text>
</comment>
<organism evidence="1 2">
    <name type="scientific">Botrytis galanthina</name>
    <dbReference type="NCBI Taxonomy" id="278940"/>
    <lineage>
        <taxon>Eukaryota</taxon>
        <taxon>Fungi</taxon>
        <taxon>Dikarya</taxon>
        <taxon>Ascomycota</taxon>
        <taxon>Pezizomycotina</taxon>
        <taxon>Leotiomycetes</taxon>
        <taxon>Helotiales</taxon>
        <taxon>Sclerotiniaceae</taxon>
        <taxon>Botrytis</taxon>
    </lineage>
</organism>
<evidence type="ECO:0000313" key="2">
    <source>
        <dbReference type="Proteomes" id="UP000308671"/>
    </source>
</evidence>